<name>A0A811PPZ7_9POAL</name>
<feature type="compositionally biased region" description="Polar residues" evidence="1">
    <location>
        <begin position="377"/>
        <end position="386"/>
    </location>
</feature>
<feature type="compositionally biased region" description="Basic and acidic residues" evidence="1">
    <location>
        <begin position="365"/>
        <end position="376"/>
    </location>
</feature>
<feature type="compositionally biased region" description="Gly residues" evidence="1">
    <location>
        <begin position="77"/>
        <end position="100"/>
    </location>
</feature>
<dbReference type="EMBL" id="CAJGYO010000007">
    <property type="protein sequence ID" value="CAD6245935.1"/>
    <property type="molecule type" value="Genomic_DNA"/>
</dbReference>
<feature type="compositionally biased region" description="Polar residues" evidence="1">
    <location>
        <begin position="543"/>
        <end position="558"/>
    </location>
</feature>
<evidence type="ECO:0000313" key="3">
    <source>
        <dbReference type="Proteomes" id="UP000604825"/>
    </source>
</evidence>
<comment type="caution">
    <text evidence="2">The sequence shown here is derived from an EMBL/GenBank/DDBJ whole genome shotgun (WGS) entry which is preliminary data.</text>
</comment>
<feature type="compositionally biased region" description="Polar residues" evidence="1">
    <location>
        <begin position="143"/>
        <end position="156"/>
    </location>
</feature>
<feature type="region of interest" description="Disordered" evidence="1">
    <location>
        <begin position="1"/>
        <end position="421"/>
    </location>
</feature>
<feature type="region of interest" description="Disordered" evidence="1">
    <location>
        <begin position="505"/>
        <end position="564"/>
    </location>
</feature>
<proteinExistence type="predicted"/>
<keyword evidence="3" id="KW-1185">Reference proteome</keyword>
<evidence type="ECO:0000256" key="1">
    <source>
        <dbReference type="SAM" id="MobiDB-lite"/>
    </source>
</evidence>
<feature type="compositionally biased region" description="Basic and acidic residues" evidence="1">
    <location>
        <begin position="664"/>
        <end position="683"/>
    </location>
</feature>
<reference evidence="2" key="1">
    <citation type="submission" date="2020-10" db="EMBL/GenBank/DDBJ databases">
        <authorList>
            <person name="Han B."/>
            <person name="Lu T."/>
            <person name="Zhao Q."/>
            <person name="Huang X."/>
            <person name="Zhao Y."/>
        </authorList>
    </citation>
    <scope>NUCLEOTIDE SEQUENCE</scope>
</reference>
<feature type="region of interest" description="Disordered" evidence="1">
    <location>
        <begin position="941"/>
        <end position="1000"/>
    </location>
</feature>
<feature type="compositionally biased region" description="Basic and acidic residues" evidence="1">
    <location>
        <begin position="322"/>
        <end position="337"/>
    </location>
</feature>
<organism evidence="2 3">
    <name type="scientific">Miscanthus lutarioriparius</name>
    <dbReference type="NCBI Taxonomy" id="422564"/>
    <lineage>
        <taxon>Eukaryota</taxon>
        <taxon>Viridiplantae</taxon>
        <taxon>Streptophyta</taxon>
        <taxon>Embryophyta</taxon>
        <taxon>Tracheophyta</taxon>
        <taxon>Spermatophyta</taxon>
        <taxon>Magnoliopsida</taxon>
        <taxon>Liliopsida</taxon>
        <taxon>Poales</taxon>
        <taxon>Poaceae</taxon>
        <taxon>PACMAD clade</taxon>
        <taxon>Panicoideae</taxon>
        <taxon>Andropogonodae</taxon>
        <taxon>Andropogoneae</taxon>
        <taxon>Saccharinae</taxon>
        <taxon>Miscanthus</taxon>
    </lineage>
</organism>
<feature type="compositionally biased region" description="Polar residues" evidence="1">
    <location>
        <begin position="712"/>
        <end position="729"/>
    </location>
</feature>
<gene>
    <name evidence="2" type="ORF">NCGR_LOCUS30216</name>
</gene>
<feature type="region of interest" description="Disordered" evidence="1">
    <location>
        <begin position="664"/>
        <end position="922"/>
    </location>
</feature>
<evidence type="ECO:0000313" key="2">
    <source>
        <dbReference type="EMBL" id="CAD6245935.1"/>
    </source>
</evidence>
<feature type="compositionally biased region" description="Polar residues" evidence="1">
    <location>
        <begin position="307"/>
        <end position="316"/>
    </location>
</feature>
<feature type="compositionally biased region" description="Low complexity" evidence="1">
    <location>
        <begin position="213"/>
        <end position="225"/>
    </location>
</feature>
<dbReference type="Proteomes" id="UP000604825">
    <property type="component" value="Unassembled WGS sequence"/>
</dbReference>
<feature type="compositionally biased region" description="Gly residues" evidence="1">
    <location>
        <begin position="7"/>
        <end position="23"/>
    </location>
</feature>
<dbReference type="AlphaFoldDB" id="A0A811PPZ7"/>
<feature type="compositionally biased region" description="Polar residues" evidence="1">
    <location>
        <begin position="817"/>
        <end position="827"/>
    </location>
</feature>
<protein>
    <submittedName>
        <fullName evidence="2">Uncharacterized protein</fullName>
    </submittedName>
</protein>
<feature type="compositionally biased region" description="Polar residues" evidence="1">
    <location>
        <begin position="187"/>
        <end position="197"/>
    </location>
</feature>
<sequence>MESAHKSGGGSTPGAGAGAGAEGEGVLCHACGYQYPNGHPSAKQRRAHRKHCGKPTSAAAAAEEGAGENDGSELLLGEGGAGAGADGNGAGATECGGGSPGSAHEPGDAVEGGGDSAGAGADPSGNGAGHQVIGDKSAEDCLISSSNIPSEITSEASRTDDDTLTTVATRYSEKGSPIEDEDPSDLAVTSEQLQDVPTSVVLPEPEDPAKFGSEISENEIQNSSIVPLESDAAGGGTSELTSDVVRQHDGVAVTGEGGMINTIGESKSSEGKSVQGDELGLSCQDILQTEIGEGHSSTVVEEDSGDKNPTASNSEEILSDETEPKQQSKHELTESFEKVPNIEPVESSAEKSVGTDDDLLQLGKDGCHSEIPDDIKAQQQPDSTSGMADHLAISKGADNVEGQHDPTTDESIGAISSTFGPAVGATANLTEDVCSSGITMDDSMQENVASGTLVPSLVDVVDLIPSATAHVVGSINDVDEKSQNEKSSTDLVSYEVKEMVIKDNFEEKQQNKDVIVDPAPHEADSFPSTDNHRENEQNEESIGDTTSYKISAVQSMSSTEEKEQIEEFIANLASEEINVTSNRDMVEQQDENDVKTNHEIDVARSTEATGENNATAGESNVGTITDVVEDKMPNEEITSGTLSLNIADSSINELKMHNEEVNEGLGSHDDIVVHGPDNVKEQMYEETTSGPTLDKFSLLTSTDSPEEKKNENTSVDPISHETNVAQTSDGVDEEKIGSLLISDAEDKKPSEETTADPRPVENTTTTRGTEDAESSKQNENTTSIGNAEDKKLGEETTTDPRPVENTTTQGFEDAESGKQNENTTSIGNAEDKKQSEETTADPRSVENATTQGTEDAESSKHNENTTTTDETAEVAQNTNVIEERETMEDTASKEISTIETTDDLKGATDQNEEIADKEMVTDSDKNHVSLKVLLADKNVETKEKEKKASTKDRVLSFRRRVSKDNASPVKPGSPKDGSGQQDWNSPARLPVEKKPKGRKQQWVPFICCSSVQ</sequence>
<feature type="compositionally biased region" description="Basic and acidic residues" evidence="1">
    <location>
        <begin position="941"/>
        <end position="955"/>
    </location>
</feature>
<accession>A0A811PPZ7</accession>
<feature type="compositionally biased region" description="Basic and acidic residues" evidence="1">
    <location>
        <begin position="505"/>
        <end position="536"/>
    </location>
</feature>
<dbReference type="PANTHER" id="PTHR35746">
    <property type="entry name" value="PENTATRICOPEPTIDE REPEAT (PPR) SUPERFAMILY PROTEIN"/>
    <property type="match status" value="1"/>
</dbReference>
<feature type="compositionally biased region" description="Basic residues" evidence="1">
    <location>
        <begin position="42"/>
        <end position="53"/>
    </location>
</feature>
<dbReference type="OrthoDB" id="647319at2759"/>
<dbReference type="PANTHER" id="PTHR35746:SF1">
    <property type="entry name" value="PENTATRICOPEPTIDE REPEAT (PPR) SUPERFAMILY PROTEIN"/>
    <property type="match status" value="1"/>
</dbReference>